<evidence type="ECO:0000256" key="1">
    <source>
        <dbReference type="SAM" id="Phobius"/>
    </source>
</evidence>
<dbReference type="STRING" id="572478.Vdis_0146"/>
<dbReference type="AlphaFoldDB" id="E1QSP2"/>
<accession>E1QSP2</accession>
<keyword evidence="3" id="KW-1185">Reference proteome</keyword>
<sequence>MSTKVESRARGGEFTVLWLVVTLVGMVMALVVMYVVYGGVSRSLGMANAPMVTATTSSGVLFVNIKDAGVGSLRVESVILYAGQGQATCSLTTYYLDGQQLSGGLPITLKPGQTLTITYSNCNPGVDEVTSVAVITSSGTYTAAVS</sequence>
<evidence type="ECO:0000313" key="3">
    <source>
        <dbReference type="Proteomes" id="UP000006681"/>
    </source>
</evidence>
<protein>
    <submittedName>
        <fullName evidence="2">Uncharacterized protein</fullName>
    </submittedName>
</protein>
<feature type="transmembrane region" description="Helical" evidence="1">
    <location>
        <begin position="16"/>
        <end position="37"/>
    </location>
</feature>
<dbReference type="KEGG" id="vdi:Vdis_0146"/>
<keyword evidence="1" id="KW-0812">Transmembrane</keyword>
<reference evidence="3" key="2">
    <citation type="journal article" date="2010" name="Stand. Genomic Sci.">
        <title>Complete genome sequence of Vulcanisaeta distributa type strain (IC-017T).</title>
        <authorList>
            <person name="Mavromatis K."/>
            <person name="Sikorski J."/>
            <person name="Pabst E."/>
            <person name="Teshima H."/>
            <person name="Lapidus A."/>
            <person name="Lucas S."/>
            <person name="Nolan M."/>
            <person name="Glavina Del Rio T."/>
            <person name="Cheng J."/>
            <person name="Bruce D."/>
            <person name="Goodwin L."/>
            <person name="Pitluck S."/>
            <person name="Liolios K."/>
            <person name="Ivanova N."/>
            <person name="Mikhailova N."/>
            <person name="Pati A."/>
            <person name="Chen A."/>
            <person name="Palaniappan K."/>
            <person name="Land M."/>
            <person name="Hauser L."/>
            <person name="Chang Y."/>
            <person name="Jeffries C."/>
            <person name="Rohde M."/>
            <person name="Spring S."/>
            <person name="Goker M."/>
            <person name="Wirth R."/>
            <person name="Woyke T."/>
            <person name="Bristow J."/>
            <person name="Eisen J."/>
            <person name="Markowitz V."/>
            <person name="Hugenholtz P."/>
            <person name="Klenk H."/>
            <person name="Kyrpides N."/>
        </authorList>
    </citation>
    <scope>NUCLEOTIDE SEQUENCE [LARGE SCALE GENOMIC DNA]</scope>
    <source>
        <strain evidence="3">DSM 14429 / JCM 11212 / NBRC 100878 / IC-017</strain>
    </source>
</reference>
<evidence type="ECO:0000313" key="2">
    <source>
        <dbReference type="EMBL" id="ADN49559.1"/>
    </source>
</evidence>
<dbReference type="OrthoDB" id="377385at2157"/>
<dbReference type="HOGENOM" id="CLU_1811550_0_0_2"/>
<gene>
    <name evidence="2" type="ordered locus">Vdis_0146</name>
</gene>
<dbReference type="eggNOG" id="arCOG03871">
    <property type="taxonomic scope" value="Archaea"/>
</dbReference>
<dbReference type="Proteomes" id="UP000006681">
    <property type="component" value="Chromosome"/>
</dbReference>
<proteinExistence type="predicted"/>
<dbReference type="EMBL" id="CP002100">
    <property type="protein sequence ID" value="ADN49559.1"/>
    <property type="molecule type" value="Genomic_DNA"/>
</dbReference>
<dbReference type="GeneID" id="9751063"/>
<keyword evidence="1" id="KW-0472">Membrane</keyword>
<keyword evidence="1" id="KW-1133">Transmembrane helix</keyword>
<dbReference type="RefSeq" id="WP_013335284.1">
    <property type="nucleotide sequence ID" value="NC_014537.1"/>
</dbReference>
<organism evidence="2 3">
    <name type="scientific">Vulcanisaeta distributa (strain DSM 14429 / JCM 11212 / NBRC 100878 / IC-017)</name>
    <dbReference type="NCBI Taxonomy" id="572478"/>
    <lineage>
        <taxon>Archaea</taxon>
        <taxon>Thermoproteota</taxon>
        <taxon>Thermoprotei</taxon>
        <taxon>Thermoproteales</taxon>
        <taxon>Thermoproteaceae</taxon>
        <taxon>Vulcanisaeta</taxon>
    </lineage>
</organism>
<reference evidence="2 3" key="1">
    <citation type="journal article" date="2010" name="Stand. Genomic Sci.">
        <title>Complete genome sequence of Vulcanisaeta distributa type strain (IC-017).</title>
        <authorList>
            <person name="Mavromatis K."/>
            <person name="Sikorski J."/>
            <person name="Pabst E."/>
            <person name="Teshima H."/>
            <person name="Lapidus A."/>
            <person name="Lucas S."/>
            <person name="Nolan M."/>
            <person name="Glavina Del Rio T."/>
            <person name="Cheng J.F."/>
            <person name="Bruce D."/>
            <person name="Goodwin L."/>
            <person name="Pitluck S."/>
            <person name="Liolios K."/>
            <person name="Ivanova N."/>
            <person name="Mikhailova N."/>
            <person name="Pati A."/>
            <person name="Chen A."/>
            <person name="Palaniappan K."/>
            <person name="Land M."/>
            <person name="Hauser L."/>
            <person name="Chang Y.J."/>
            <person name="Jeffries C.D."/>
            <person name="Rohde M."/>
            <person name="Spring S."/>
            <person name="Goker M."/>
            <person name="Wirth R."/>
            <person name="Woyke T."/>
            <person name="Bristow J."/>
            <person name="Eisen J.A."/>
            <person name="Markowitz V."/>
            <person name="Hugenholtz P."/>
            <person name="Klenk H.P."/>
            <person name="Kyrpides N.C."/>
        </authorList>
    </citation>
    <scope>NUCLEOTIDE SEQUENCE [LARGE SCALE GENOMIC DNA]</scope>
    <source>
        <strain evidence="3">DSM 14429 / JCM 11212 / NBRC 100878 / IC-017</strain>
    </source>
</reference>
<name>E1QSP2_VULDI</name>